<feature type="region of interest" description="Disordered" evidence="3">
    <location>
        <begin position="308"/>
        <end position="327"/>
    </location>
</feature>
<dbReference type="AlphaFoldDB" id="A0A7X3S734"/>
<dbReference type="Gene3D" id="1.10.287.470">
    <property type="entry name" value="Helix hairpin bin"/>
    <property type="match status" value="1"/>
</dbReference>
<dbReference type="EMBL" id="WUMV01000002">
    <property type="protein sequence ID" value="MXN64364.1"/>
    <property type="molecule type" value="Genomic_DNA"/>
</dbReference>
<comment type="similarity">
    <text evidence="1">Belongs to the membrane fusion protein (MFP) (TC 8.A.1) family.</text>
</comment>
<gene>
    <name evidence="7" type="ORF">GR183_05565</name>
</gene>
<feature type="coiled-coil region" evidence="2">
    <location>
        <begin position="111"/>
        <end position="169"/>
    </location>
</feature>
<evidence type="ECO:0000256" key="4">
    <source>
        <dbReference type="SAM" id="Phobius"/>
    </source>
</evidence>
<dbReference type="InterPro" id="IPR058792">
    <property type="entry name" value="Beta-barrel_RND_2"/>
</dbReference>
<dbReference type="InterPro" id="IPR006143">
    <property type="entry name" value="RND_pump_MFP"/>
</dbReference>
<organism evidence="7 8">
    <name type="scientific">Stappia sediminis</name>
    <dbReference type="NCBI Taxonomy" id="2692190"/>
    <lineage>
        <taxon>Bacteria</taxon>
        <taxon>Pseudomonadati</taxon>
        <taxon>Pseudomonadota</taxon>
        <taxon>Alphaproteobacteria</taxon>
        <taxon>Hyphomicrobiales</taxon>
        <taxon>Stappiaceae</taxon>
        <taxon>Stappia</taxon>
    </lineage>
</organism>
<dbReference type="PANTHER" id="PTHR30469">
    <property type="entry name" value="MULTIDRUG RESISTANCE PROTEIN MDTA"/>
    <property type="match status" value="1"/>
</dbReference>
<dbReference type="Pfam" id="PF25954">
    <property type="entry name" value="Beta-barrel_RND_2"/>
    <property type="match status" value="1"/>
</dbReference>
<dbReference type="Pfam" id="PF25917">
    <property type="entry name" value="BSH_RND"/>
    <property type="match status" value="1"/>
</dbReference>
<dbReference type="RefSeq" id="WP_160774592.1">
    <property type="nucleotide sequence ID" value="NZ_WUMV01000002.1"/>
</dbReference>
<accession>A0A7X3S734</accession>
<evidence type="ECO:0000256" key="1">
    <source>
        <dbReference type="ARBA" id="ARBA00009477"/>
    </source>
</evidence>
<reference evidence="7 8" key="1">
    <citation type="submission" date="2019-12" db="EMBL/GenBank/DDBJ databases">
        <authorList>
            <person name="Li M."/>
        </authorList>
    </citation>
    <scope>NUCLEOTIDE SEQUENCE [LARGE SCALE GENOMIC DNA]</scope>
    <source>
        <strain evidence="7 8">GBMRC 2046</strain>
    </source>
</reference>
<evidence type="ECO:0000313" key="7">
    <source>
        <dbReference type="EMBL" id="MXN64364.1"/>
    </source>
</evidence>
<feature type="transmembrane region" description="Helical" evidence="4">
    <location>
        <begin position="6"/>
        <end position="27"/>
    </location>
</feature>
<dbReference type="InterPro" id="IPR058625">
    <property type="entry name" value="MdtA-like_BSH"/>
</dbReference>
<keyword evidence="4" id="KW-0812">Transmembrane</keyword>
<evidence type="ECO:0000259" key="6">
    <source>
        <dbReference type="Pfam" id="PF25954"/>
    </source>
</evidence>
<evidence type="ECO:0000313" key="8">
    <source>
        <dbReference type="Proteomes" id="UP000433101"/>
    </source>
</evidence>
<keyword evidence="4" id="KW-1133">Transmembrane helix</keyword>
<proteinExistence type="inferred from homology"/>
<keyword evidence="2" id="KW-0175">Coiled coil</keyword>
<evidence type="ECO:0000256" key="3">
    <source>
        <dbReference type="SAM" id="MobiDB-lite"/>
    </source>
</evidence>
<dbReference type="Proteomes" id="UP000433101">
    <property type="component" value="Unassembled WGS sequence"/>
</dbReference>
<keyword evidence="8" id="KW-1185">Reference proteome</keyword>
<evidence type="ECO:0000256" key="2">
    <source>
        <dbReference type="SAM" id="Coils"/>
    </source>
</evidence>
<name>A0A7X3S734_9HYPH</name>
<dbReference type="PANTHER" id="PTHR30469:SF11">
    <property type="entry name" value="BLL4320 PROTEIN"/>
    <property type="match status" value="1"/>
</dbReference>
<dbReference type="SUPFAM" id="SSF111369">
    <property type="entry name" value="HlyD-like secretion proteins"/>
    <property type="match status" value="1"/>
</dbReference>
<dbReference type="NCBIfam" id="TIGR01730">
    <property type="entry name" value="RND_mfp"/>
    <property type="match status" value="1"/>
</dbReference>
<feature type="compositionally biased region" description="Basic and acidic residues" evidence="3">
    <location>
        <begin position="308"/>
        <end position="323"/>
    </location>
</feature>
<keyword evidence="4" id="KW-0472">Membrane</keyword>
<feature type="region of interest" description="Disordered" evidence="3">
    <location>
        <begin position="372"/>
        <end position="394"/>
    </location>
</feature>
<evidence type="ECO:0000259" key="5">
    <source>
        <dbReference type="Pfam" id="PF25917"/>
    </source>
</evidence>
<dbReference type="GO" id="GO:0015562">
    <property type="term" value="F:efflux transmembrane transporter activity"/>
    <property type="evidence" value="ECO:0007669"/>
    <property type="project" value="TreeGrafter"/>
</dbReference>
<dbReference type="Gene3D" id="2.40.50.100">
    <property type="match status" value="1"/>
</dbReference>
<dbReference type="Gene3D" id="2.40.420.20">
    <property type="match status" value="1"/>
</dbReference>
<protein>
    <submittedName>
        <fullName evidence="7">Efflux RND transporter periplasmic adaptor subunit</fullName>
    </submittedName>
</protein>
<dbReference type="FunFam" id="2.40.30.170:FF:000010">
    <property type="entry name" value="Efflux RND transporter periplasmic adaptor subunit"/>
    <property type="match status" value="1"/>
</dbReference>
<sequence length="394" mass="42140">MLKRILVALFVILIMAVCAGLIGFNFFRDKMIGEYFANMERPTVTVSTLTVKAQSWQPGIEAIGTIVARQGVDVASRAPGIVRDIGFKANDKVEEGDLLVQLDDEVEQADLIAAKANLSRDQQALKRAEALADRGVSATSVLENARAALDASRSQLERVKAQIELKQIRAPFTGTIGIPRVDLGEYLAVGSVIATLQDLETMKVDFSVPEVQIKSLQLGQTIRLGLDAEHLDQTGEIIGIDPKADPDSRLVAVQAEVENADYALRPGQFAAVRIELPVEKDIIALPQTAVVMSLYGSYVYVVQDANKGSEKSGGEGKGSKSPDEANDQTMKLVARQVFVKTGRRYTGKIEVTAGLEPGDIVVTAGQNKLSIGSPVRIDNSVDPAAETPSAGGAS</sequence>
<dbReference type="Gene3D" id="2.40.30.170">
    <property type="match status" value="1"/>
</dbReference>
<feature type="domain" description="Multidrug resistance protein MdtA-like barrel-sandwich hybrid" evidence="5">
    <location>
        <begin position="72"/>
        <end position="190"/>
    </location>
</feature>
<dbReference type="GO" id="GO:1990281">
    <property type="term" value="C:efflux pump complex"/>
    <property type="evidence" value="ECO:0007669"/>
    <property type="project" value="TreeGrafter"/>
</dbReference>
<comment type="caution">
    <text evidence="7">The sequence shown here is derived from an EMBL/GenBank/DDBJ whole genome shotgun (WGS) entry which is preliminary data.</text>
</comment>
<feature type="domain" description="CusB-like beta-barrel" evidence="6">
    <location>
        <begin position="204"/>
        <end position="274"/>
    </location>
</feature>